<name>A0A2T7NGQ6_POMCA</name>
<dbReference type="AlphaFoldDB" id="A0A2T7NGQ6"/>
<evidence type="ECO:0008006" key="4">
    <source>
        <dbReference type="Google" id="ProtNLM"/>
    </source>
</evidence>
<accession>A0A2T7NGQ6</accession>
<feature type="compositionally biased region" description="Pro residues" evidence="1">
    <location>
        <begin position="11"/>
        <end position="20"/>
    </location>
</feature>
<proteinExistence type="predicted"/>
<reference evidence="2 3" key="1">
    <citation type="submission" date="2018-04" db="EMBL/GenBank/DDBJ databases">
        <title>The genome of golden apple snail Pomacea canaliculata provides insight into stress tolerance and invasive adaptation.</title>
        <authorList>
            <person name="Liu C."/>
            <person name="Liu B."/>
            <person name="Ren Y."/>
            <person name="Zhang Y."/>
            <person name="Wang H."/>
            <person name="Li S."/>
            <person name="Jiang F."/>
            <person name="Yin L."/>
            <person name="Zhang G."/>
            <person name="Qian W."/>
            <person name="Fan W."/>
        </authorList>
    </citation>
    <scope>NUCLEOTIDE SEQUENCE [LARGE SCALE GENOMIC DNA]</scope>
    <source>
        <strain evidence="2">SZHN2017</strain>
        <tissue evidence="2">Muscle</tissue>
    </source>
</reference>
<evidence type="ECO:0000256" key="1">
    <source>
        <dbReference type="SAM" id="MobiDB-lite"/>
    </source>
</evidence>
<dbReference type="EMBL" id="PZQS01000012">
    <property type="protein sequence ID" value="PVD20363.1"/>
    <property type="molecule type" value="Genomic_DNA"/>
</dbReference>
<protein>
    <recommendedName>
        <fullName evidence="4">Reverse transcriptase domain-containing protein</fullName>
    </recommendedName>
</protein>
<dbReference type="Proteomes" id="UP000245119">
    <property type="component" value="Linkage Group LG12"/>
</dbReference>
<gene>
    <name evidence="2" type="ORF">C0Q70_18517</name>
</gene>
<sequence length="152" mass="17218">MKHLEEILNRPRPPSLPDIPPATKQLHINISPPTKTEIIKAIKSMKSGKAADRRKTGLNIFTNNLPDYGKDNNTGIQWTFTTQLEDFADDISLISHEQQHAQSKLSKLTEEAKKTGLTTERRKKQKEDRRSTSWKQIALCIWGASTTPGMLQ</sequence>
<feature type="region of interest" description="Disordered" evidence="1">
    <location>
        <begin position="1"/>
        <end position="20"/>
    </location>
</feature>
<evidence type="ECO:0000313" key="3">
    <source>
        <dbReference type="Proteomes" id="UP000245119"/>
    </source>
</evidence>
<keyword evidence="3" id="KW-1185">Reference proteome</keyword>
<organism evidence="2 3">
    <name type="scientific">Pomacea canaliculata</name>
    <name type="common">Golden apple snail</name>
    <dbReference type="NCBI Taxonomy" id="400727"/>
    <lineage>
        <taxon>Eukaryota</taxon>
        <taxon>Metazoa</taxon>
        <taxon>Spiralia</taxon>
        <taxon>Lophotrochozoa</taxon>
        <taxon>Mollusca</taxon>
        <taxon>Gastropoda</taxon>
        <taxon>Caenogastropoda</taxon>
        <taxon>Architaenioglossa</taxon>
        <taxon>Ampullarioidea</taxon>
        <taxon>Ampullariidae</taxon>
        <taxon>Pomacea</taxon>
    </lineage>
</organism>
<feature type="region of interest" description="Disordered" evidence="1">
    <location>
        <begin position="102"/>
        <end position="133"/>
    </location>
</feature>
<comment type="caution">
    <text evidence="2">The sequence shown here is derived from an EMBL/GenBank/DDBJ whole genome shotgun (WGS) entry which is preliminary data.</text>
</comment>
<evidence type="ECO:0000313" key="2">
    <source>
        <dbReference type="EMBL" id="PVD20363.1"/>
    </source>
</evidence>